<dbReference type="AlphaFoldDB" id="A0A9D2MI58"/>
<keyword evidence="1" id="KW-0472">Membrane</keyword>
<reference evidence="2" key="1">
    <citation type="journal article" date="2021" name="PeerJ">
        <title>Extensive microbial diversity within the chicken gut microbiome revealed by metagenomics and culture.</title>
        <authorList>
            <person name="Gilroy R."/>
            <person name="Ravi A."/>
            <person name="Getino M."/>
            <person name="Pursley I."/>
            <person name="Horton D.L."/>
            <person name="Alikhan N.F."/>
            <person name="Baker D."/>
            <person name="Gharbi K."/>
            <person name="Hall N."/>
            <person name="Watson M."/>
            <person name="Adriaenssens E.M."/>
            <person name="Foster-Nyarko E."/>
            <person name="Jarju S."/>
            <person name="Secka A."/>
            <person name="Antonio M."/>
            <person name="Oren A."/>
            <person name="Chaudhuri R.R."/>
            <person name="La Ragione R."/>
            <person name="Hildebrand F."/>
            <person name="Pallen M.J."/>
        </authorList>
    </citation>
    <scope>NUCLEOTIDE SEQUENCE</scope>
    <source>
        <strain evidence="2">CHK188-16595</strain>
    </source>
</reference>
<feature type="transmembrane region" description="Helical" evidence="1">
    <location>
        <begin position="129"/>
        <end position="153"/>
    </location>
</feature>
<feature type="transmembrane region" description="Helical" evidence="1">
    <location>
        <begin position="59"/>
        <end position="79"/>
    </location>
</feature>
<dbReference type="Proteomes" id="UP000823877">
    <property type="component" value="Unassembled WGS sequence"/>
</dbReference>
<organism evidence="2 3">
    <name type="scientific">Candidatus Eubacterium faecale</name>
    <dbReference type="NCBI Taxonomy" id="2838568"/>
    <lineage>
        <taxon>Bacteria</taxon>
        <taxon>Bacillati</taxon>
        <taxon>Bacillota</taxon>
        <taxon>Clostridia</taxon>
        <taxon>Eubacteriales</taxon>
        <taxon>Eubacteriaceae</taxon>
        <taxon>Eubacterium</taxon>
    </lineage>
</organism>
<evidence type="ECO:0000256" key="1">
    <source>
        <dbReference type="SAM" id="Phobius"/>
    </source>
</evidence>
<accession>A0A9D2MI58</accession>
<comment type="caution">
    <text evidence="2">The sequence shown here is derived from an EMBL/GenBank/DDBJ whole genome shotgun (WGS) entry which is preliminary data.</text>
</comment>
<keyword evidence="1" id="KW-0812">Transmembrane</keyword>
<sequence length="167" mass="19330">MNEYDSVNRQALLSHLYDVRALELTKYKLTAEINDHANCINHLGYKLPLTKPKVIKKSMICFFIAFLIALVPFVIFGIAESYEITDEVRVHILHDDFNGFFLWRYRDFGPLHAPYYVYIVPIQPAFNHYLLISVSLSAGAAVITAVIVCMLNLKKLSTYNRRKKKMK</sequence>
<name>A0A9D2MI58_9FIRM</name>
<protein>
    <submittedName>
        <fullName evidence="2">Uncharacterized protein</fullName>
    </submittedName>
</protein>
<evidence type="ECO:0000313" key="3">
    <source>
        <dbReference type="Proteomes" id="UP000823877"/>
    </source>
</evidence>
<gene>
    <name evidence="2" type="ORF">IAA37_05100</name>
</gene>
<evidence type="ECO:0000313" key="2">
    <source>
        <dbReference type="EMBL" id="HJB75037.1"/>
    </source>
</evidence>
<proteinExistence type="predicted"/>
<dbReference type="EMBL" id="DWXN01000010">
    <property type="protein sequence ID" value="HJB75037.1"/>
    <property type="molecule type" value="Genomic_DNA"/>
</dbReference>
<keyword evidence="1" id="KW-1133">Transmembrane helix</keyword>
<reference evidence="2" key="2">
    <citation type="submission" date="2021-04" db="EMBL/GenBank/DDBJ databases">
        <authorList>
            <person name="Gilroy R."/>
        </authorList>
    </citation>
    <scope>NUCLEOTIDE SEQUENCE</scope>
    <source>
        <strain evidence="2">CHK188-16595</strain>
    </source>
</reference>